<dbReference type="Gene3D" id="3.30.1490.240">
    <property type="entry name" value="RepB DNA-primase, N-terminal domain"/>
    <property type="match status" value="1"/>
</dbReference>
<sequence length="606" mass="66076">MIAKAVKGRGFRGALAYDLNHEKGRVIDTNMGGMTPRELAKEFGEVRSLRPKLGKAVLHVSLSAAPGEHLSDEQWRQVATRYLHGMGLENNQYIVTRHIDTEHEHVHLLVNRIRFDGGVTSDSHDYRRQEVLMRAIEREYDLQRVAPSIDVQRHAPTKGEIEEGLRTGQPSTRQRLQQLCDAAAKNCYSVSDYAARLEAVDVQLVPVVQLEGRKLSGMSYVLDGVMMKGSDLGKGYSPMGLAKRGVDYDKERDLEAVSRCIERSQAGVVEPADRAPAPDEADQRRRTGGAVRTVGPGDGRADRRNAREPGADTGAQQGAKHAVLPTDAERDCGVAQRGDGSAASGPPLGGSREKAGGKSLPAGGRDRDRDRAAGERILALAGTSTGGRERSGRESAGRTAQTRDRSAEAAQRQMTAMGVSRFVVTLRHAAAGKTEERHWSKGDVMHSMAWLKRMNARGYDVLIRPDGEHGLVLLDGLTKTQLNTLHQRGFGPALVVDVERGRYQAWIKLSLAHIAEHTQEQAAQALRKGIGLPAGGERSPKDGRMAGLTNRSVKSQSDAHPYALVIETSSKLAPAATVFLQRIEQETAKELSQLAKQRDTSRGRSR</sequence>
<feature type="region of interest" description="Disordered" evidence="1">
    <location>
        <begin position="531"/>
        <end position="554"/>
    </location>
</feature>
<protein>
    <submittedName>
        <fullName evidence="4">Relaxase/mobilization nuclease domain-containing protein</fullName>
    </submittedName>
</protein>
<comment type="caution">
    <text evidence="4">The sequence shown here is derived from an EMBL/GenBank/DDBJ whole genome shotgun (WGS) entry which is preliminary data.</text>
</comment>
<dbReference type="Gene3D" id="3.30.70.1790">
    <property type="entry name" value="RepB DNA-primase, N-terminal domain"/>
    <property type="match status" value="1"/>
</dbReference>
<reference evidence="4 5" key="1">
    <citation type="submission" date="2019-12" db="EMBL/GenBank/DDBJ databases">
        <title>Novel species isolated from a subtropical stream in China.</title>
        <authorList>
            <person name="Lu H."/>
        </authorList>
    </citation>
    <scope>NUCLEOTIDE SEQUENCE [LARGE SCALE GENOMIC DNA]</scope>
    <source>
        <strain evidence="4 5">FT134W</strain>
    </source>
</reference>
<organism evidence="4 5">
    <name type="scientific">Duganella margarita</name>
    <dbReference type="NCBI Taxonomy" id="2692170"/>
    <lineage>
        <taxon>Bacteria</taxon>
        <taxon>Pseudomonadati</taxon>
        <taxon>Pseudomonadota</taxon>
        <taxon>Betaproteobacteria</taxon>
        <taxon>Burkholderiales</taxon>
        <taxon>Oxalobacteraceae</taxon>
        <taxon>Telluria group</taxon>
        <taxon>Duganella</taxon>
    </lineage>
</organism>
<evidence type="ECO:0000313" key="5">
    <source>
        <dbReference type="Proteomes" id="UP000469734"/>
    </source>
</evidence>
<accession>A0A7X4GWT3</accession>
<evidence type="ECO:0000259" key="2">
    <source>
        <dbReference type="Pfam" id="PF03432"/>
    </source>
</evidence>
<feature type="compositionally biased region" description="Basic and acidic residues" evidence="1">
    <location>
        <begin position="271"/>
        <end position="285"/>
    </location>
</feature>
<dbReference type="EMBL" id="WWCR01000002">
    <property type="protein sequence ID" value="MYM71173.1"/>
    <property type="molecule type" value="Genomic_DNA"/>
</dbReference>
<feature type="region of interest" description="Disordered" evidence="1">
    <location>
        <begin position="267"/>
        <end position="412"/>
    </location>
</feature>
<proteinExistence type="predicted"/>
<dbReference type="InterPro" id="IPR039459">
    <property type="entry name" value="RepB-like_DNA_primase_dom"/>
</dbReference>
<feature type="compositionally biased region" description="Basic and acidic residues" evidence="1">
    <location>
        <begin position="364"/>
        <end position="374"/>
    </location>
</feature>
<feature type="compositionally biased region" description="Basic and acidic residues" evidence="1">
    <location>
        <begin position="299"/>
        <end position="310"/>
    </location>
</feature>
<evidence type="ECO:0000313" key="4">
    <source>
        <dbReference type="EMBL" id="MYM71173.1"/>
    </source>
</evidence>
<dbReference type="Pfam" id="PF03432">
    <property type="entry name" value="Relaxase"/>
    <property type="match status" value="1"/>
</dbReference>
<feature type="domain" description="MobA/VirD2-like nuclease" evidence="2">
    <location>
        <begin position="21"/>
        <end position="142"/>
    </location>
</feature>
<evidence type="ECO:0000256" key="1">
    <source>
        <dbReference type="SAM" id="MobiDB-lite"/>
    </source>
</evidence>
<gene>
    <name evidence="4" type="ORF">GTP56_03050</name>
</gene>
<feature type="compositionally biased region" description="Low complexity" evidence="1">
    <location>
        <begin position="338"/>
        <end position="350"/>
    </location>
</feature>
<dbReference type="Pfam" id="PF16793">
    <property type="entry name" value="RepB_primase"/>
    <property type="match status" value="1"/>
</dbReference>
<name>A0A7X4GWT3_9BURK</name>
<feature type="compositionally biased region" description="Basic and acidic residues" evidence="1">
    <location>
        <begin position="387"/>
        <end position="407"/>
    </location>
</feature>
<dbReference type="AlphaFoldDB" id="A0A7X4GWT3"/>
<dbReference type="Proteomes" id="UP000469734">
    <property type="component" value="Unassembled WGS sequence"/>
</dbReference>
<dbReference type="InterPro" id="IPR005094">
    <property type="entry name" value="Endonuclease_MobA/VirD2"/>
</dbReference>
<feature type="domain" description="RepB-like DNA primase" evidence="3">
    <location>
        <begin position="443"/>
        <end position="559"/>
    </location>
</feature>
<evidence type="ECO:0000259" key="3">
    <source>
        <dbReference type="Pfam" id="PF16793"/>
    </source>
</evidence>